<gene>
    <name evidence="9" type="primary">Zbtb8os</name>
    <name evidence="9" type="ORF">OXYMAD_R00701</name>
</gene>
<sequence length="180" mass="20777">GGIPVEPSAMAAEDRDYNLTEEQKAVKAKYPPLCKKYELLYSSHYLCVFICVFRLHAWGDTLEEAFEQCAMAMFGYMTDTGTVEPVDTVEVEAEGHDLLSLLFHFLDEWLYKFSADEFFIPREVKVLHIDRMQFKIRSIGWGEEFSLEKHPQGTEVKAITYSAMQICEDEKPEVFVIIDI</sequence>
<dbReference type="OrthoDB" id="2190767at2759"/>
<dbReference type="Proteomes" id="UP000570288">
    <property type="component" value="Unassembled WGS sequence"/>
</dbReference>
<dbReference type="Pfam" id="PF01951">
    <property type="entry name" value="Archease"/>
    <property type="match status" value="1"/>
</dbReference>
<dbReference type="FunFam" id="3.55.10.10:FF:000001">
    <property type="entry name" value="protein archease isoform X1"/>
    <property type="match status" value="1"/>
</dbReference>
<keyword evidence="5" id="KW-0479">Metal-binding</keyword>
<accession>A0A7L2QQW9</accession>
<dbReference type="PANTHER" id="PTHR12682">
    <property type="entry name" value="ARCHEASE"/>
    <property type="match status" value="1"/>
</dbReference>
<evidence type="ECO:0000256" key="2">
    <source>
        <dbReference type="ARBA" id="ARBA00011392"/>
    </source>
</evidence>
<keyword evidence="4" id="KW-0819">tRNA processing</keyword>
<dbReference type="EMBL" id="VYZR01030376">
    <property type="protein sequence ID" value="NXR98642.1"/>
    <property type="molecule type" value="Genomic_DNA"/>
</dbReference>
<evidence type="ECO:0000256" key="5">
    <source>
        <dbReference type="ARBA" id="ARBA00022723"/>
    </source>
</evidence>
<keyword evidence="6" id="KW-0106">Calcium</keyword>
<evidence type="ECO:0000256" key="1">
    <source>
        <dbReference type="ARBA" id="ARBA00007963"/>
    </source>
</evidence>
<feature type="non-terminal residue" evidence="9">
    <location>
        <position position="180"/>
    </location>
</feature>
<feature type="non-terminal residue" evidence="9">
    <location>
        <position position="1"/>
    </location>
</feature>
<dbReference type="Gene3D" id="3.55.10.10">
    <property type="entry name" value="Archease domain"/>
    <property type="match status" value="1"/>
</dbReference>
<name>A0A7L2QQW9_9PASS</name>
<evidence type="ECO:0000256" key="3">
    <source>
        <dbReference type="ARBA" id="ARBA00022263"/>
    </source>
</evidence>
<dbReference type="SUPFAM" id="SSF69819">
    <property type="entry name" value="MTH1598-like"/>
    <property type="match status" value="1"/>
</dbReference>
<dbReference type="AlphaFoldDB" id="A0A7L2QQW9"/>
<feature type="domain" description="Archease" evidence="8">
    <location>
        <begin position="54"/>
        <end position="180"/>
    </location>
</feature>
<dbReference type="InterPro" id="IPR023572">
    <property type="entry name" value="Archease_dom"/>
</dbReference>
<dbReference type="GO" id="GO:0046872">
    <property type="term" value="F:metal ion binding"/>
    <property type="evidence" value="ECO:0007669"/>
    <property type="project" value="UniProtKB-KW"/>
</dbReference>
<protein>
    <recommendedName>
        <fullName evidence="3">Protein archease</fullName>
    </recommendedName>
</protein>
<comment type="caution">
    <text evidence="9">The sequence shown here is derived from an EMBL/GenBank/DDBJ whole genome shotgun (WGS) entry which is preliminary data.</text>
</comment>
<comment type="similarity">
    <text evidence="1">Belongs to the archease family.</text>
</comment>
<evidence type="ECO:0000313" key="10">
    <source>
        <dbReference type="Proteomes" id="UP000570288"/>
    </source>
</evidence>
<evidence type="ECO:0000256" key="7">
    <source>
        <dbReference type="ARBA" id="ARBA00055814"/>
    </source>
</evidence>
<comment type="subunit">
    <text evidence="2">Component of the tRNA-splicing ligase complex.</text>
</comment>
<keyword evidence="10" id="KW-1185">Reference proteome</keyword>
<dbReference type="PANTHER" id="PTHR12682:SF11">
    <property type="entry name" value="PROTEIN ARCHEASE"/>
    <property type="match status" value="1"/>
</dbReference>
<evidence type="ECO:0000259" key="8">
    <source>
        <dbReference type="Pfam" id="PF01951"/>
    </source>
</evidence>
<reference evidence="9 10" key="1">
    <citation type="submission" date="2019-09" db="EMBL/GenBank/DDBJ databases">
        <title>Bird 10,000 Genomes (B10K) Project - Family phase.</title>
        <authorList>
            <person name="Zhang G."/>
        </authorList>
    </citation>
    <scope>NUCLEOTIDE SEQUENCE [LARGE SCALE GENOMIC DNA]</scope>
    <source>
        <strain evidence="9">B10K-DU-002-81</strain>
    </source>
</reference>
<dbReference type="InterPro" id="IPR036820">
    <property type="entry name" value="Archease_dom_sf"/>
</dbReference>
<dbReference type="InterPro" id="IPR002804">
    <property type="entry name" value="Archease"/>
</dbReference>
<dbReference type="GO" id="GO:0072669">
    <property type="term" value="C:tRNA-splicing ligase complex"/>
    <property type="evidence" value="ECO:0007669"/>
    <property type="project" value="TreeGrafter"/>
</dbReference>
<comment type="function">
    <text evidence="7">Component of the tRNA-splicing ligase complex required to facilitate the enzymatic turnover of catalytic subunit RTCB. Together with DDX1, acts by facilitating the guanylylation of RTCB, a key intermediate step in tRNA ligation.</text>
</comment>
<dbReference type="GO" id="GO:0006388">
    <property type="term" value="P:tRNA splicing, via endonucleolytic cleavage and ligation"/>
    <property type="evidence" value="ECO:0007669"/>
    <property type="project" value="TreeGrafter"/>
</dbReference>
<evidence type="ECO:0000313" key="9">
    <source>
        <dbReference type="EMBL" id="NXR98642.1"/>
    </source>
</evidence>
<proteinExistence type="inferred from homology"/>
<evidence type="ECO:0000256" key="4">
    <source>
        <dbReference type="ARBA" id="ARBA00022694"/>
    </source>
</evidence>
<organism evidence="9 10">
    <name type="scientific">Oxylabes madagascariensis</name>
    <name type="common">white-throated Oxylabes</name>
    <dbReference type="NCBI Taxonomy" id="98144"/>
    <lineage>
        <taxon>Eukaryota</taxon>
        <taxon>Metazoa</taxon>
        <taxon>Chordata</taxon>
        <taxon>Craniata</taxon>
        <taxon>Vertebrata</taxon>
        <taxon>Euteleostomi</taxon>
        <taxon>Archelosauria</taxon>
        <taxon>Archosauria</taxon>
        <taxon>Dinosauria</taxon>
        <taxon>Saurischia</taxon>
        <taxon>Theropoda</taxon>
        <taxon>Coelurosauria</taxon>
        <taxon>Aves</taxon>
        <taxon>Neognathae</taxon>
        <taxon>Neoaves</taxon>
        <taxon>Telluraves</taxon>
        <taxon>Australaves</taxon>
        <taxon>Passeriformes</taxon>
        <taxon>Sylvioidea</taxon>
        <taxon>Timaliidae</taxon>
        <taxon>Oxylabes</taxon>
    </lineage>
</organism>
<evidence type="ECO:0000256" key="6">
    <source>
        <dbReference type="ARBA" id="ARBA00022837"/>
    </source>
</evidence>